<organism evidence="1 2">
    <name type="scientific">Funneliformis caledonium</name>
    <dbReference type="NCBI Taxonomy" id="1117310"/>
    <lineage>
        <taxon>Eukaryota</taxon>
        <taxon>Fungi</taxon>
        <taxon>Fungi incertae sedis</taxon>
        <taxon>Mucoromycota</taxon>
        <taxon>Glomeromycotina</taxon>
        <taxon>Glomeromycetes</taxon>
        <taxon>Glomerales</taxon>
        <taxon>Glomeraceae</taxon>
        <taxon>Funneliformis</taxon>
    </lineage>
</organism>
<reference evidence="1" key="1">
    <citation type="submission" date="2021-06" db="EMBL/GenBank/DDBJ databases">
        <authorList>
            <person name="Kallberg Y."/>
            <person name="Tangrot J."/>
            <person name="Rosling A."/>
        </authorList>
    </citation>
    <scope>NUCLEOTIDE SEQUENCE</scope>
    <source>
        <strain evidence="1">UK204</strain>
    </source>
</reference>
<gene>
    <name evidence="1" type="ORF">FCALED_LOCUS2991</name>
</gene>
<accession>A0A9N8WJI2</accession>
<protein>
    <submittedName>
        <fullName evidence="1">6668_t:CDS:1</fullName>
    </submittedName>
</protein>
<feature type="non-terminal residue" evidence="1">
    <location>
        <position position="41"/>
    </location>
</feature>
<dbReference type="Proteomes" id="UP000789570">
    <property type="component" value="Unassembled WGS sequence"/>
</dbReference>
<keyword evidence="2" id="KW-1185">Reference proteome</keyword>
<dbReference type="EMBL" id="CAJVPQ010000496">
    <property type="protein sequence ID" value="CAG8486642.1"/>
    <property type="molecule type" value="Genomic_DNA"/>
</dbReference>
<proteinExistence type="predicted"/>
<dbReference type="AlphaFoldDB" id="A0A9N8WJI2"/>
<evidence type="ECO:0000313" key="2">
    <source>
        <dbReference type="Proteomes" id="UP000789570"/>
    </source>
</evidence>
<name>A0A9N8WJI2_9GLOM</name>
<sequence>NSNSNTKDEDIFKNEIMEFFNHRLYLENIEVEEFEYFSGNS</sequence>
<comment type="caution">
    <text evidence="1">The sequence shown here is derived from an EMBL/GenBank/DDBJ whole genome shotgun (WGS) entry which is preliminary data.</text>
</comment>
<evidence type="ECO:0000313" key="1">
    <source>
        <dbReference type="EMBL" id="CAG8486642.1"/>
    </source>
</evidence>